<keyword evidence="2" id="KW-1185">Reference proteome</keyword>
<reference evidence="1 2" key="1">
    <citation type="submission" date="2018-08" db="EMBL/GenBank/DDBJ databases">
        <title>Genomic Encyclopedia of Type Strains, Phase III (KMG-III): the genomes of soil and plant-associated and newly described type strains.</title>
        <authorList>
            <person name="Whitman W."/>
        </authorList>
    </citation>
    <scope>NUCLEOTIDE SEQUENCE [LARGE SCALE GENOMIC DNA]</scope>
    <source>
        <strain evidence="1 2">CECT 7375</strain>
    </source>
</reference>
<dbReference type="EMBL" id="QUNG01000009">
    <property type="protein sequence ID" value="REG82437.1"/>
    <property type="molecule type" value="Genomic_DNA"/>
</dbReference>
<evidence type="ECO:0000313" key="1">
    <source>
        <dbReference type="EMBL" id="REG82437.1"/>
    </source>
</evidence>
<dbReference type="Proteomes" id="UP000256542">
    <property type="component" value="Unassembled WGS sequence"/>
</dbReference>
<accession>A0A3E0DK44</accession>
<sequence>MTDYAILIELINEGLKTRLSRYEVVSFRLKAYIPLFIKVCKDALKIALMAVSLLEQ</sequence>
<proteinExistence type="predicted"/>
<comment type="caution">
    <text evidence="1">The sequence shown here is derived from an EMBL/GenBank/DDBJ whole genome shotgun (WGS) entry which is preliminary data.</text>
</comment>
<evidence type="ECO:0000313" key="2">
    <source>
        <dbReference type="Proteomes" id="UP000256542"/>
    </source>
</evidence>
<protein>
    <submittedName>
        <fullName evidence="1">Uncharacterized protein</fullName>
    </submittedName>
</protein>
<dbReference type="AlphaFoldDB" id="A0A3E0DK44"/>
<gene>
    <name evidence="1" type="ORF">DFP81_10996</name>
</gene>
<organism evidence="1 2">
    <name type="scientific">Marinomonas pollencensis</name>
    <dbReference type="NCBI Taxonomy" id="491954"/>
    <lineage>
        <taxon>Bacteria</taxon>
        <taxon>Pseudomonadati</taxon>
        <taxon>Pseudomonadota</taxon>
        <taxon>Gammaproteobacteria</taxon>
        <taxon>Oceanospirillales</taxon>
        <taxon>Oceanospirillaceae</taxon>
        <taxon>Marinomonas</taxon>
    </lineage>
</organism>
<name>A0A3E0DK44_9GAMM</name>